<dbReference type="PANTHER" id="PTHR31790:SF604">
    <property type="entry name" value="F-BOX PROTEIN CPR1-RELATED"/>
    <property type="match status" value="1"/>
</dbReference>
<reference evidence="2 3" key="1">
    <citation type="journal article" date="2022" name="G3 (Bethesda)">
        <title>Whole-genome sequence and methylome profiling of the almond [Prunus dulcis (Mill.) D.A. Webb] cultivar 'Nonpareil'.</title>
        <authorList>
            <person name="D'Amico-Willman K.M."/>
            <person name="Ouma W.Z."/>
            <person name="Meulia T."/>
            <person name="Sideli G.M."/>
            <person name="Gradziel T.M."/>
            <person name="Fresnedo-Ramirez J."/>
        </authorList>
    </citation>
    <scope>NUCLEOTIDE SEQUENCE [LARGE SCALE GENOMIC DNA]</scope>
    <source>
        <strain evidence="2">Clone GOH B32 T37-40</strain>
    </source>
</reference>
<dbReference type="EMBL" id="JAJFAZ020000001">
    <property type="protein sequence ID" value="KAI5347852.1"/>
    <property type="molecule type" value="Genomic_DNA"/>
</dbReference>
<gene>
    <name evidence="2" type="ORF">L3X38_000739</name>
</gene>
<evidence type="ECO:0000259" key="1">
    <source>
        <dbReference type="Pfam" id="PF08268"/>
    </source>
</evidence>
<protein>
    <recommendedName>
        <fullName evidence="1">F-box associated beta-propeller type 3 domain-containing protein</fullName>
    </recommendedName>
</protein>
<dbReference type="AlphaFoldDB" id="A0AAD4WT83"/>
<name>A0AAD4WT83_PRUDU</name>
<dbReference type="PANTHER" id="PTHR31790">
    <property type="entry name" value="OS02G0783600 PROTEIN"/>
    <property type="match status" value="1"/>
</dbReference>
<dbReference type="Pfam" id="PF08268">
    <property type="entry name" value="FBA_3"/>
    <property type="match status" value="1"/>
</dbReference>
<feature type="domain" description="F-box associated beta-propeller type 3" evidence="1">
    <location>
        <begin position="65"/>
        <end position="166"/>
    </location>
</feature>
<evidence type="ECO:0000313" key="2">
    <source>
        <dbReference type="EMBL" id="KAI5347852.1"/>
    </source>
</evidence>
<sequence length="518" mass="59275">MSNIPPELIFDILLQLQLPTLFAPFYWRLLPHIYFKLPFDNDETLGTATIIGCLIQSKGPVKYTTGIVGYANGLVCIQIHNYIDGDIALWNPSIQKLKKIPLITHEPHAQPSPKYGFGYDSTNDDYKLVGIIRKPANEYGYVTVSYEILTLDLASEKYREFSIPVDRIDNIERSGPDLDVLGDHMCIRVNRFMSRSEAWIMKEYGGTESWSLLYSIDMGPVCKPREYQSFKPLVFSKNGEVFLLKKDCKGCSLVWKVSASMTMWATPMAWFSSPTISMGFLCGTRQKSKKIPYTAFEPPWSHKEIWIAVLNGALSWLIFSDDLDESPVTILTLDLASQKYRDFPSQRIGLTFTIFCRSWKSRSDAWIMKEYEGDRIFGAFFILLPCWDLGILLSLGCPTCKPLVFSKKGEMVSFEGGMPKLLGYIYLLDNEYQNKILIIDPASEKYHEFPIPVDLDVMEGHLCISVYNFIKSRREAWVMKEYGVTKFWSLLYSIDELGLGAYRSKPWAGSFEGGLRRF</sequence>
<proteinExistence type="predicted"/>
<keyword evidence="3" id="KW-1185">Reference proteome</keyword>
<organism evidence="2 3">
    <name type="scientific">Prunus dulcis</name>
    <name type="common">Almond</name>
    <name type="synonym">Amygdalus dulcis</name>
    <dbReference type="NCBI Taxonomy" id="3755"/>
    <lineage>
        <taxon>Eukaryota</taxon>
        <taxon>Viridiplantae</taxon>
        <taxon>Streptophyta</taxon>
        <taxon>Embryophyta</taxon>
        <taxon>Tracheophyta</taxon>
        <taxon>Spermatophyta</taxon>
        <taxon>Magnoliopsida</taxon>
        <taxon>eudicotyledons</taxon>
        <taxon>Gunneridae</taxon>
        <taxon>Pentapetalae</taxon>
        <taxon>rosids</taxon>
        <taxon>fabids</taxon>
        <taxon>Rosales</taxon>
        <taxon>Rosaceae</taxon>
        <taxon>Amygdaloideae</taxon>
        <taxon>Amygdaleae</taxon>
        <taxon>Prunus</taxon>
    </lineage>
</organism>
<accession>A0AAD4WT83</accession>
<dbReference type="Proteomes" id="UP001054821">
    <property type="component" value="Chromosome 1"/>
</dbReference>
<comment type="caution">
    <text evidence="2">The sequence shown here is derived from an EMBL/GenBank/DDBJ whole genome shotgun (WGS) entry which is preliminary data.</text>
</comment>
<dbReference type="InterPro" id="IPR052361">
    <property type="entry name" value="F-box_domain"/>
</dbReference>
<evidence type="ECO:0000313" key="3">
    <source>
        <dbReference type="Proteomes" id="UP001054821"/>
    </source>
</evidence>
<dbReference type="InterPro" id="IPR013187">
    <property type="entry name" value="F-box-assoc_dom_typ3"/>
</dbReference>